<protein>
    <submittedName>
        <fullName evidence="2">Uncharacterized protein</fullName>
    </submittedName>
</protein>
<evidence type="ECO:0000313" key="3">
    <source>
        <dbReference type="Proteomes" id="UP000184073"/>
    </source>
</evidence>
<feature type="region of interest" description="Disordered" evidence="1">
    <location>
        <begin position="28"/>
        <end position="111"/>
    </location>
</feature>
<dbReference type="GeneID" id="63730152"/>
<evidence type="ECO:0000256" key="1">
    <source>
        <dbReference type="SAM" id="MobiDB-lite"/>
    </source>
</evidence>
<feature type="compositionally biased region" description="Basic and acidic residues" evidence="1">
    <location>
        <begin position="42"/>
        <end position="72"/>
    </location>
</feature>
<keyword evidence="3" id="KW-1185">Reference proteome</keyword>
<dbReference type="EMBL" id="KV878128">
    <property type="protein sequence ID" value="OJJ01535.1"/>
    <property type="molecule type" value="Genomic_DNA"/>
</dbReference>
<proteinExistence type="predicted"/>
<dbReference type="OrthoDB" id="5386823at2759"/>
<reference evidence="3" key="1">
    <citation type="journal article" date="2017" name="Genome Biol.">
        <title>Comparative genomics reveals high biological diversity and specific adaptations in the industrially and medically important fungal genus Aspergillus.</title>
        <authorList>
            <person name="de Vries R.P."/>
            <person name="Riley R."/>
            <person name="Wiebenga A."/>
            <person name="Aguilar-Osorio G."/>
            <person name="Amillis S."/>
            <person name="Uchima C.A."/>
            <person name="Anderluh G."/>
            <person name="Asadollahi M."/>
            <person name="Askin M."/>
            <person name="Barry K."/>
            <person name="Battaglia E."/>
            <person name="Bayram O."/>
            <person name="Benocci T."/>
            <person name="Braus-Stromeyer S.A."/>
            <person name="Caldana C."/>
            <person name="Canovas D."/>
            <person name="Cerqueira G.C."/>
            <person name="Chen F."/>
            <person name="Chen W."/>
            <person name="Choi C."/>
            <person name="Clum A."/>
            <person name="Dos Santos R.A."/>
            <person name="Damasio A.R."/>
            <person name="Diallinas G."/>
            <person name="Emri T."/>
            <person name="Fekete E."/>
            <person name="Flipphi M."/>
            <person name="Freyberg S."/>
            <person name="Gallo A."/>
            <person name="Gournas C."/>
            <person name="Habgood R."/>
            <person name="Hainaut M."/>
            <person name="Harispe M.L."/>
            <person name="Henrissat B."/>
            <person name="Hilden K.S."/>
            <person name="Hope R."/>
            <person name="Hossain A."/>
            <person name="Karabika E."/>
            <person name="Karaffa L."/>
            <person name="Karanyi Z."/>
            <person name="Krasevec N."/>
            <person name="Kuo A."/>
            <person name="Kusch H."/>
            <person name="LaButti K."/>
            <person name="Lagendijk E.L."/>
            <person name="Lapidus A."/>
            <person name="Levasseur A."/>
            <person name="Lindquist E."/>
            <person name="Lipzen A."/>
            <person name="Logrieco A.F."/>
            <person name="MacCabe A."/>
            <person name="Maekelae M.R."/>
            <person name="Malavazi I."/>
            <person name="Melin P."/>
            <person name="Meyer V."/>
            <person name="Mielnichuk N."/>
            <person name="Miskei M."/>
            <person name="Molnar A.P."/>
            <person name="Mule G."/>
            <person name="Ngan C.Y."/>
            <person name="Orejas M."/>
            <person name="Orosz E."/>
            <person name="Ouedraogo J.P."/>
            <person name="Overkamp K.M."/>
            <person name="Park H.-S."/>
            <person name="Perrone G."/>
            <person name="Piumi F."/>
            <person name="Punt P.J."/>
            <person name="Ram A.F."/>
            <person name="Ramon A."/>
            <person name="Rauscher S."/>
            <person name="Record E."/>
            <person name="Riano-Pachon D.M."/>
            <person name="Robert V."/>
            <person name="Roehrig J."/>
            <person name="Ruller R."/>
            <person name="Salamov A."/>
            <person name="Salih N.S."/>
            <person name="Samson R.A."/>
            <person name="Sandor E."/>
            <person name="Sanguinetti M."/>
            <person name="Schuetze T."/>
            <person name="Sepcic K."/>
            <person name="Shelest E."/>
            <person name="Sherlock G."/>
            <person name="Sophianopoulou V."/>
            <person name="Squina F.M."/>
            <person name="Sun H."/>
            <person name="Susca A."/>
            <person name="Todd R.B."/>
            <person name="Tsang A."/>
            <person name="Unkles S.E."/>
            <person name="van de Wiele N."/>
            <person name="van Rossen-Uffink D."/>
            <person name="Oliveira J.V."/>
            <person name="Vesth T.C."/>
            <person name="Visser J."/>
            <person name="Yu J.-H."/>
            <person name="Zhou M."/>
            <person name="Andersen M.R."/>
            <person name="Archer D.B."/>
            <person name="Baker S.E."/>
            <person name="Benoit I."/>
            <person name="Brakhage A.A."/>
            <person name="Braus G.H."/>
            <person name="Fischer R."/>
            <person name="Frisvad J.C."/>
            <person name="Goldman G.H."/>
            <person name="Houbraken J."/>
            <person name="Oakley B."/>
            <person name="Pocsi I."/>
            <person name="Scazzocchio C."/>
            <person name="Seiboth B."/>
            <person name="vanKuyk P.A."/>
            <person name="Wortman J."/>
            <person name="Dyer P.S."/>
            <person name="Grigoriev I.V."/>
        </authorList>
    </citation>
    <scope>NUCLEOTIDE SEQUENCE [LARGE SCALE GENOMIC DNA]</scope>
    <source>
        <strain evidence="3">CBS 583.65</strain>
    </source>
</reference>
<dbReference type="RefSeq" id="XP_040667297.1">
    <property type="nucleotide sequence ID" value="XM_040814641.1"/>
</dbReference>
<dbReference type="AlphaFoldDB" id="A0A1L9PJB6"/>
<dbReference type="Proteomes" id="UP000184073">
    <property type="component" value="Unassembled WGS sequence"/>
</dbReference>
<dbReference type="VEuPathDB" id="FungiDB:ASPVEDRAFT_52461"/>
<accession>A0A1L9PJB6</accession>
<organism evidence="2 3">
    <name type="scientific">Aspergillus versicolor CBS 583.65</name>
    <dbReference type="NCBI Taxonomy" id="1036611"/>
    <lineage>
        <taxon>Eukaryota</taxon>
        <taxon>Fungi</taxon>
        <taxon>Dikarya</taxon>
        <taxon>Ascomycota</taxon>
        <taxon>Pezizomycotina</taxon>
        <taxon>Eurotiomycetes</taxon>
        <taxon>Eurotiomycetidae</taxon>
        <taxon>Eurotiales</taxon>
        <taxon>Aspergillaceae</taxon>
        <taxon>Aspergillus</taxon>
        <taxon>Aspergillus subgen. Nidulantes</taxon>
    </lineage>
</organism>
<name>A0A1L9PJB6_ASPVE</name>
<sequence>MSDRKLMDIEPGGEQTQYEGSRVFTVTPDKQTGQLGGNLPHTKSEMRTRITGDHSEAKAKREEAQLAHKLELGEGTSGISGYTNRGPVETEDDAAKSRREQGYGPGSGVGA</sequence>
<evidence type="ECO:0000313" key="2">
    <source>
        <dbReference type="EMBL" id="OJJ01535.1"/>
    </source>
</evidence>
<gene>
    <name evidence="2" type="ORF">ASPVEDRAFT_52461</name>
</gene>